<dbReference type="PATRIC" id="fig|28037.97.peg.846"/>
<sequence>MIFFVFYSTLLKMNVKRFIKKFQDYFFKLLCIEKKTKKDYTGNCG</sequence>
<dbReference type="EMBL" id="JPFW01000007">
    <property type="protein sequence ID" value="KEQ40664.1"/>
    <property type="molecule type" value="Genomic_DNA"/>
</dbReference>
<dbReference type="Proteomes" id="UP000028030">
    <property type="component" value="Unassembled WGS sequence"/>
</dbReference>
<organism evidence="1 2">
    <name type="scientific">Streptococcus mitis</name>
    <dbReference type="NCBI Taxonomy" id="28037"/>
    <lineage>
        <taxon>Bacteria</taxon>
        <taxon>Bacillati</taxon>
        <taxon>Bacillota</taxon>
        <taxon>Bacilli</taxon>
        <taxon>Lactobacillales</taxon>
        <taxon>Streptococcaceae</taxon>
        <taxon>Streptococcus</taxon>
        <taxon>Streptococcus mitis group</taxon>
    </lineage>
</organism>
<dbReference type="AlphaFoldDB" id="A0A081QCJ1"/>
<comment type="caution">
    <text evidence="1">The sequence shown here is derived from an EMBL/GenBank/DDBJ whole genome shotgun (WGS) entry which is preliminary data.</text>
</comment>
<accession>A0A081QCJ1</accession>
<protein>
    <submittedName>
        <fullName evidence="1">Uncharacterized protein</fullName>
    </submittedName>
</protein>
<gene>
    <name evidence="1" type="ORF">SK642_0900</name>
</gene>
<proteinExistence type="predicted"/>
<name>A0A081QCJ1_STRMT</name>
<evidence type="ECO:0000313" key="1">
    <source>
        <dbReference type="EMBL" id="KEQ40664.1"/>
    </source>
</evidence>
<reference evidence="1 2" key="1">
    <citation type="submission" date="2014-05" db="EMBL/GenBank/DDBJ databases">
        <authorList>
            <person name="Daugherty S.C."/>
            <person name="Tallon L.J."/>
            <person name="Sadzewicz L."/>
            <person name="Kilian M."/>
            <person name="Tettelin H."/>
        </authorList>
    </citation>
    <scope>NUCLEOTIDE SEQUENCE [LARGE SCALE GENOMIC DNA]</scope>
    <source>
        <strain evidence="1 2">SK642</strain>
    </source>
</reference>
<evidence type="ECO:0000313" key="2">
    <source>
        <dbReference type="Proteomes" id="UP000028030"/>
    </source>
</evidence>